<evidence type="ECO:0000256" key="6">
    <source>
        <dbReference type="SAM" id="Phobius"/>
    </source>
</evidence>
<sequence length="442" mass="49772">MIIYYIKLACLSLWQTRSLSLLAILVIAVGISATMTTYTINYMMTKDPLPSKSDRVFLVRLNNWSPEAAYRNRVKEQPPTYISVQDTVNLIQQNKALGHVPIAGFKDMLKLPEQGAIDAKMTFVRATSKDFFSTFEVPFLYGSGWPQTSDESGEQVVVISKKLNQTLFAGENSVGRSVMLGEHQFKVVGVLDDWFALPRFYGDSMRAFKPPRDIFVPFQTQINLELWTSNLQSYECWKEPENTTVAALWASECIWVFFWVELSSREQKSEYLAFLNAYVQEQQALGRFQRPIVNELQTGSEYMHERRAYSSDSKIAVWLAGCFLVLCLLNAMSIIMTKFQGKAAEVALRRAVGASSFDLVQQYALETSIIGLLGGVLGLVMTHVCLYVSSQLYTHLSKDIMSMSVELMLVTVILSVVSSLLFGLFPIIRAIGVQPAKQLKSL</sequence>
<accession>A0A161Z1G9</accession>
<keyword evidence="3 6" id="KW-0812">Transmembrane</keyword>
<feature type="transmembrane region" description="Helical" evidence="6">
    <location>
        <begin position="409"/>
        <end position="432"/>
    </location>
</feature>
<name>A0A161Z1G9_9GAMM</name>
<evidence type="ECO:0000256" key="4">
    <source>
        <dbReference type="ARBA" id="ARBA00022989"/>
    </source>
</evidence>
<dbReference type="GO" id="GO:0022857">
    <property type="term" value="F:transmembrane transporter activity"/>
    <property type="evidence" value="ECO:0007669"/>
    <property type="project" value="TreeGrafter"/>
</dbReference>
<dbReference type="InterPro" id="IPR003838">
    <property type="entry name" value="ABC3_permease_C"/>
</dbReference>
<keyword evidence="5 6" id="KW-0472">Membrane</keyword>
<evidence type="ECO:0000313" key="9">
    <source>
        <dbReference type="EMBL" id="KZN69822.1"/>
    </source>
</evidence>
<dbReference type="InterPro" id="IPR050250">
    <property type="entry name" value="Macrolide_Exporter_MacB"/>
</dbReference>
<comment type="caution">
    <text evidence="9">The sequence shown here is derived from an EMBL/GenBank/DDBJ whole genome shotgun (WGS) entry which is preliminary data.</text>
</comment>
<dbReference type="Pfam" id="PF02687">
    <property type="entry name" value="FtsX"/>
    <property type="match status" value="1"/>
</dbReference>
<comment type="subcellular location">
    <subcellularLocation>
        <location evidence="1">Cell membrane</location>
        <topology evidence="1">Multi-pass membrane protein</topology>
    </subcellularLocation>
</comment>
<feature type="transmembrane region" description="Helical" evidence="6">
    <location>
        <begin position="369"/>
        <end position="388"/>
    </location>
</feature>
<gene>
    <name evidence="9" type="ORF">N478_10015</name>
</gene>
<evidence type="ECO:0000256" key="1">
    <source>
        <dbReference type="ARBA" id="ARBA00004651"/>
    </source>
</evidence>
<dbReference type="GO" id="GO:0005886">
    <property type="term" value="C:plasma membrane"/>
    <property type="evidence" value="ECO:0007669"/>
    <property type="project" value="UniProtKB-SubCell"/>
</dbReference>
<dbReference type="RefSeq" id="WP_063379755.1">
    <property type="nucleotide sequence ID" value="NZ_AUXX01000003.1"/>
</dbReference>
<evidence type="ECO:0000256" key="5">
    <source>
        <dbReference type="ARBA" id="ARBA00023136"/>
    </source>
</evidence>
<organism evidence="9 10">
    <name type="scientific">Pseudoalteromonas luteoviolacea S4060-1</name>
    <dbReference type="NCBI Taxonomy" id="1365257"/>
    <lineage>
        <taxon>Bacteria</taxon>
        <taxon>Pseudomonadati</taxon>
        <taxon>Pseudomonadota</taxon>
        <taxon>Gammaproteobacteria</taxon>
        <taxon>Alteromonadales</taxon>
        <taxon>Pseudoalteromonadaceae</taxon>
        <taxon>Pseudoalteromonas</taxon>
    </lineage>
</organism>
<evidence type="ECO:0000313" key="10">
    <source>
        <dbReference type="Proteomes" id="UP000076661"/>
    </source>
</evidence>
<feature type="domain" description="ABC3 transporter permease C-terminal" evidence="7">
    <location>
        <begin position="320"/>
        <end position="435"/>
    </location>
</feature>
<dbReference type="PANTHER" id="PTHR30572:SF18">
    <property type="entry name" value="ABC-TYPE MACROLIDE FAMILY EXPORT SYSTEM PERMEASE COMPONENT 2"/>
    <property type="match status" value="1"/>
</dbReference>
<evidence type="ECO:0000256" key="2">
    <source>
        <dbReference type="ARBA" id="ARBA00022475"/>
    </source>
</evidence>
<evidence type="ECO:0000256" key="3">
    <source>
        <dbReference type="ARBA" id="ARBA00022692"/>
    </source>
</evidence>
<dbReference type="InterPro" id="IPR025857">
    <property type="entry name" value="MacB_PCD"/>
</dbReference>
<feature type="transmembrane region" description="Helical" evidence="6">
    <location>
        <begin position="21"/>
        <end position="43"/>
    </location>
</feature>
<feature type="transmembrane region" description="Helical" evidence="6">
    <location>
        <begin position="315"/>
        <end position="336"/>
    </location>
</feature>
<proteinExistence type="predicted"/>
<dbReference type="PANTHER" id="PTHR30572">
    <property type="entry name" value="MEMBRANE COMPONENT OF TRANSPORTER-RELATED"/>
    <property type="match status" value="1"/>
</dbReference>
<evidence type="ECO:0000259" key="8">
    <source>
        <dbReference type="Pfam" id="PF12704"/>
    </source>
</evidence>
<evidence type="ECO:0008006" key="11">
    <source>
        <dbReference type="Google" id="ProtNLM"/>
    </source>
</evidence>
<dbReference type="EMBL" id="AUXX01000003">
    <property type="protein sequence ID" value="KZN69822.1"/>
    <property type="molecule type" value="Genomic_DNA"/>
</dbReference>
<dbReference type="Proteomes" id="UP000076661">
    <property type="component" value="Unassembled WGS sequence"/>
</dbReference>
<reference evidence="9 10" key="1">
    <citation type="submission" date="2013-07" db="EMBL/GenBank/DDBJ databases">
        <title>Comparative Genomic and Metabolomic Analysis of Twelve Strains of Pseudoalteromonas luteoviolacea.</title>
        <authorList>
            <person name="Vynne N.G."/>
            <person name="Mansson M."/>
            <person name="Gram L."/>
        </authorList>
    </citation>
    <scope>NUCLEOTIDE SEQUENCE [LARGE SCALE GENOMIC DNA]</scope>
    <source>
        <strain evidence="9 10">S4060-1</strain>
    </source>
</reference>
<keyword evidence="2" id="KW-1003">Cell membrane</keyword>
<feature type="domain" description="MacB-like periplasmic core" evidence="8">
    <location>
        <begin position="20"/>
        <end position="221"/>
    </location>
</feature>
<dbReference type="Pfam" id="PF12704">
    <property type="entry name" value="MacB_PCD"/>
    <property type="match status" value="1"/>
</dbReference>
<dbReference type="PATRIC" id="fig|1365257.3.peg.381"/>
<dbReference type="AlphaFoldDB" id="A0A161Z1G9"/>
<keyword evidence="4 6" id="KW-1133">Transmembrane helix</keyword>
<protein>
    <recommendedName>
        <fullName evidence="11">ABC3 transporter permease protein domain-containing protein</fullName>
    </recommendedName>
</protein>
<evidence type="ECO:0000259" key="7">
    <source>
        <dbReference type="Pfam" id="PF02687"/>
    </source>
</evidence>